<proteinExistence type="inferred from homology"/>
<evidence type="ECO:0000256" key="2">
    <source>
        <dbReference type="HAMAP-Rule" id="MF_01411"/>
    </source>
</evidence>
<protein>
    <recommendedName>
        <fullName evidence="2">LPS-assembly protein LptD</fullName>
    </recommendedName>
</protein>
<gene>
    <name evidence="2" type="primary">lptD</name>
    <name evidence="5" type="ORF">PSU93_08530</name>
</gene>
<feature type="compositionally biased region" description="Low complexity" evidence="3">
    <location>
        <begin position="78"/>
        <end position="96"/>
    </location>
</feature>
<feature type="compositionally biased region" description="Basic and acidic residues" evidence="3">
    <location>
        <begin position="97"/>
        <end position="111"/>
    </location>
</feature>
<dbReference type="GO" id="GO:0009279">
    <property type="term" value="C:cell outer membrane"/>
    <property type="evidence" value="ECO:0007669"/>
    <property type="project" value="UniProtKB-SubCell"/>
</dbReference>
<keyword evidence="2" id="KW-0472">Membrane</keyword>
<evidence type="ECO:0000256" key="3">
    <source>
        <dbReference type="SAM" id="MobiDB-lite"/>
    </source>
</evidence>
<dbReference type="Pfam" id="PF04453">
    <property type="entry name" value="LptD"/>
    <property type="match status" value="1"/>
</dbReference>
<dbReference type="GO" id="GO:0015920">
    <property type="term" value="P:lipopolysaccharide transport"/>
    <property type="evidence" value="ECO:0007669"/>
    <property type="project" value="InterPro"/>
</dbReference>
<organism evidence="5 6">
    <name type="scientific">Candidatus Methylobacter titanis</name>
    <dbReference type="NCBI Taxonomy" id="3053457"/>
    <lineage>
        <taxon>Bacteria</taxon>
        <taxon>Pseudomonadati</taxon>
        <taxon>Pseudomonadota</taxon>
        <taxon>Gammaproteobacteria</taxon>
        <taxon>Methylococcales</taxon>
        <taxon>Methylococcaceae</taxon>
        <taxon>Methylobacter</taxon>
    </lineage>
</organism>
<dbReference type="InterPro" id="IPR020889">
    <property type="entry name" value="LipoPS_assembly_LptD"/>
</dbReference>
<dbReference type="Proteomes" id="UP001160519">
    <property type="component" value="Unassembled WGS sequence"/>
</dbReference>
<reference evidence="5" key="1">
    <citation type="submission" date="2023-01" db="EMBL/GenBank/DDBJ databases">
        <title>Biogeochemical cycle of methane in antarctic sediments.</title>
        <authorList>
            <person name="Roldan D.M."/>
            <person name="Menes R.J."/>
        </authorList>
    </citation>
    <scope>NUCLEOTIDE SEQUENCE [LARGE SCALE GENOMIC DNA]</scope>
    <source>
        <strain evidence="5">K-2018 MAG008</strain>
    </source>
</reference>
<keyword evidence="1 2" id="KW-0998">Cell outer membrane</keyword>
<comment type="subunit">
    <text evidence="2">Component of the lipopolysaccharide transport and assembly complex. Interacts with LptE and LptA.</text>
</comment>
<feature type="region of interest" description="Disordered" evidence="3">
    <location>
        <begin position="78"/>
        <end position="125"/>
    </location>
</feature>
<dbReference type="HAMAP" id="MF_01411">
    <property type="entry name" value="LPS_assembly_LptD"/>
    <property type="match status" value="1"/>
</dbReference>
<evidence type="ECO:0000256" key="1">
    <source>
        <dbReference type="ARBA" id="ARBA00023237"/>
    </source>
</evidence>
<feature type="signal peptide" evidence="2">
    <location>
        <begin position="1"/>
        <end position="20"/>
    </location>
</feature>
<name>A0AA43Q3U1_9GAMM</name>
<evidence type="ECO:0000313" key="6">
    <source>
        <dbReference type="Proteomes" id="UP001160519"/>
    </source>
</evidence>
<dbReference type="AlphaFoldDB" id="A0AA43Q3U1"/>
<evidence type="ECO:0000259" key="4">
    <source>
        <dbReference type="Pfam" id="PF04453"/>
    </source>
</evidence>
<dbReference type="GO" id="GO:0043165">
    <property type="term" value="P:Gram-negative-bacterium-type cell outer membrane assembly"/>
    <property type="evidence" value="ECO:0007669"/>
    <property type="project" value="UniProtKB-UniRule"/>
</dbReference>
<dbReference type="GO" id="GO:1990351">
    <property type="term" value="C:transporter complex"/>
    <property type="evidence" value="ECO:0007669"/>
    <property type="project" value="TreeGrafter"/>
</dbReference>
<evidence type="ECO:0000313" key="5">
    <source>
        <dbReference type="EMBL" id="MDI1231179.1"/>
    </source>
</evidence>
<accession>A0AA43Q3U1</accession>
<dbReference type="EMBL" id="JAQSDF010000023">
    <property type="protein sequence ID" value="MDI1231179.1"/>
    <property type="molecule type" value="Genomic_DNA"/>
</dbReference>
<comment type="similarity">
    <text evidence="2">Belongs to the LptD family.</text>
</comment>
<keyword evidence="6" id="KW-1185">Reference proteome</keyword>
<keyword evidence="2" id="KW-0732">Signal</keyword>
<dbReference type="InterPro" id="IPR050218">
    <property type="entry name" value="LptD"/>
</dbReference>
<feature type="chain" id="PRO_5041494473" description="LPS-assembly protein LptD" evidence="2">
    <location>
        <begin position="21"/>
        <end position="943"/>
    </location>
</feature>
<comment type="function">
    <text evidence="2">Together with LptE, is involved in the assembly of lipopolysaccharide (LPS) at the surface of the outer membrane.</text>
</comment>
<dbReference type="PANTHER" id="PTHR30189">
    <property type="entry name" value="LPS-ASSEMBLY PROTEIN"/>
    <property type="match status" value="1"/>
</dbReference>
<comment type="caution">
    <text evidence="2">Lacks conserved residue(s) required for the propagation of feature annotation.</text>
</comment>
<dbReference type="PANTHER" id="PTHR30189:SF1">
    <property type="entry name" value="LPS-ASSEMBLY PROTEIN LPTD"/>
    <property type="match status" value="1"/>
</dbReference>
<dbReference type="InterPro" id="IPR007543">
    <property type="entry name" value="LptD_C"/>
</dbReference>
<comment type="subcellular location">
    <subcellularLocation>
        <location evidence="2">Cell outer membrane</location>
    </subcellularLocation>
</comment>
<comment type="caution">
    <text evidence="5">The sequence shown here is derived from an EMBL/GenBank/DDBJ whole genome shotgun (WGS) entry which is preliminary data.</text>
</comment>
<sequence precursor="true">MRRRLFLLFLPSIYTPVSVANEALWNCVQSKDTKEWVCVGEKKPANKTSTAKIPDQVEPVKDVQPEAITTTQPIVAEPVNVESESVPVESAELEPSAPKRSESIETDKDTRQVSAESKPVNLLPVTPDSKKLLQTESNRPGWSCDANTEGKNWDCKLVGTDPKAQARPVETYEQGISLLTPAFDHNEEQTFNNLKSQLKYDPWLNCTAPGGGKPGFVPEKDLRNVSPLDINSDYAEIFDNEIYSYVGNVEMTRADQRSVSNKASYDTISETLDLQGSVYYSEDELALHSESASLNLASDQARLREALFISPSTPLRGRAKTIYKESRSLTRYKGVAYTSCRPGNQDWVVHAAELKLNKTTGQGAAKNAWLEFKGTPVFYSPYLSFPIDDRRLSGFLAPSFGNTQRGGFRLETPYYWNIAPNFDATLRPRYLANRGAILGGGFRYLTEMTAGTTDLEFMPNDSLRDNSRYFAALKNNTQFTPHINSNFDLNYVSDKEYFSDLGNALSTSTYNSYLVSQANLGYANEGVSLRGHVDNYQSIDKAITNERLPYRRLPQVNLNLNHSFDFMPLNTLMDAEYVYFQHDSVINGQRANVKPSVSFPLQTASAFLTPKLSLQHTQYALNNPKGGVLATDSLSRTLPIFSADSGLYTEKDVNFFNRSYLHTLEPRLFYLYIPNADQNDIPIFDTALTDFSFNSMFLENRFSGTDRVQDANQLTAALTTRLVDATSGKEKLKLSVGQIIYFQDRKVTLPGYPIETNQLSPLVAELNAGLTDHVSVSSGVQWDSHLNDIVRYNAGLHYVNEPGEIVNLGYRYRKNTVIPDLSGKRLYDIIQSDASFHWPVYDNWSVVGRWTYSLLNNSTQESFFGLEKENCCWRFRVIGRRWINSINLNQNPNTPDALPIVDATGISQTGVFFQIELKGLTGIGEKLDQFFENQIYGYRKPQE</sequence>
<feature type="domain" description="LptD C-terminal" evidence="4">
    <location>
        <begin position="467"/>
        <end position="844"/>
    </location>
</feature>